<dbReference type="WBParaSite" id="RSKR_0000026800.1">
    <property type="protein sequence ID" value="RSKR_0000026800.1"/>
    <property type="gene ID" value="RSKR_0000026800"/>
</dbReference>
<evidence type="ECO:0000313" key="2">
    <source>
        <dbReference type="WBParaSite" id="RSKR_0000026800.1"/>
    </source>
</evidence>
<proteinExistence type="predicted"/>
<dbReference type="Proteomes" id="UP000095286">
    <property type="component" value="Unplaced"/>
</dbReference>
<sequence length="174" mass="19423">MDKSGNLAVKTNDLVDFELNPTFIQNSGFLSEMIQDYEAVYEKITDIPRLDLPNVDADSLGKIIEWTTFNVNPKVGSEQNCDFEGKPLPVSGSVPERVDEAKIMKFRDDILAVSTPFAFKVMMQANFLDCKDLVSELCSAVREKITGKSPKDMADFFGVEFDESKSNLNKASSF</sequence>
<protein>
    <submittedName>
        <fullName evidence="2">Skp1_POZ domain-containing protein</fullName>
    </submittedName>
</protein>
<accession>A0AC35TGL1</accession>
<reference evidence="2" key="1">
    <citation type="submission" date="2016-11" db="UniProtKB">
        <authorList>
            <consortium name="WormBaseParasite"/>
        </authorList>
    </citation>
    <scope>IDENTIFICATION</scope>
    <source>
        <strain evidence="2">KR3021</strain>
    </source>
</reference>
<organism evidence="1 2">
    <name type="scientific">Rhabditophanes sp. KR3021</name>
    <dbReference type="NCBI Taxonomy" id="114890"/>
    <lineage>
        <taxon>Eukaryota</taxon>
        <taxon>Metazoa</taxon>
        <taxon>Ecdysozoa</taxon>
        <taxon>Nematoda</taxon>
        <taxon>Chromadorea</taxon>
        <taxon>Rhabditida</taxon>
        <taxon>Tylenchina</taxon>
        <taxon>Panagrolaimomorpha</taxon>
        <taxon>Strongyloidoidea</taxon>
        <taxon>Alloionematidae</taxon>
        <taxon>Rhabditophanes</taxon>
    </lineage>
</organism>
<name>A0AC35TGL1_9BILA</name>
<evidence type="ECO:0000313" key="1">
    <source>
        <dbReference type="Proteomes" id="UP000095286"/>
    </source>
</evidence>